<dbReference type="Gene3D" id="1.10.8.10">
    <property type="entry name" value="DNA helicase RuvA subunit, C-terminal domain"/>
    <property type="match status" value="1"/>
</dbReference>
<dbReference type="InterPro" id="IPR000085">
    <property type="entry name" value="RuvA"/>
</dbReference>
<dbReference type="GO" id="GO:0006281">
    <property type="term" value="P:DNA repair"/>
    <property type="evidence" value="ECO:0007669"/>
    <property type="project" value="UniProtKB-UniRule"/>
</dbReference>
<keyword evidence="4 6" id="KW-0233">DNA recombination</keyword>
<protein>
    <recommendedName>
        <fullName evidence="6">Holliday junction branch migration complex subunit RuvA</fullName>
    </recommendedName>
</protein>
<keyword evidence="3 6" id="KW-0238">DNA-binding</keyword>
<dbReference type="Pfam" id="PF01330">
    <property type="entry name" value="RuvA_N"/>
    <property type="match status" value="1"/>
</dbReference>
<keyword evidence="8" id="KW-0378">Hydrolase</keyword>
<dbReference type="InterPro" id="IPR003583">
    <property type="entry name" value="Hlx-hairpin-Hlx_DNA-bd_motif"/>
</dbReference>
<dbReference type="EMBL" id="MHHS01000008">
    <property type="protein sequence ID" value="OGY37375.1"/>
    <property type="molecule type" value="Genomic_DNA"/>
</dbReference>
<keyword evidence="2 6" id="KW-0227">DNA damage</keyword>
<accession>A0A1G1XBB2</accession>
<dbReference type="Pfam" id="PF14520">
    <property type="entry name" value="HHH_5"/>
    <property type="match status" value="1"/>
</dbReference>
<evidence type="ECO:0000256" key="3">
    <source>
        <dbReference type="ARBA" id="ARBA00023125"/>
    </source>
</evidence>
<evidence type="ECO:0000256" key="4">
    <source>
        <dbReference type="ARBA" id="ARBA00023172"/>
    </source>
</evidence>
<comment type="caution">
    <text evidence="6">Lacks conserved residue(s) required for the propagation of feature annotation.</text>
</comment>
<keyword evidence="8" id="KW-0547">Nucleotide-binding</keyword>
<dbReference type="GO" id="GO:0048476">
    <property type="term" value="C:Holliday junction resolvase complex"/>
    <property type="evidence" value="ECO:0007669"/>
    <property type="project" value="UniProtKB-UniRule"/>
</dbReference>
<dbReference type="GO" id="GO:0000400">
    <property type="term" value="F:four-way junction DNA binding"/>
    <property type="evidence" value="ECO:0007669"/>
    <property type="project" value="UniProtKB-UniRule"/>
</dbReference>
<keyword evidence="8" id="KW-0347">Helicase</keyword>
<comment type="subunit">
    <text evidence="6">Homotetramer. Forms an RuvA(8)-RuvB(12)-Holliday junction (HJ) complex. HJ DNA is sandwiched between 2 RuvA tetramers; dsDNA enters through RuvA and exits via RuvB. An RuvB hexamer assembles on each DNA strand where it exits the tetramer. Each RuvB hexamer is contacted by two RuvA subunits (via domain III) on 2 adjacent RuvB subunits; this complex drives branch migration. In the full resolvosome a probable DNA-RuvA(4)-RuvB(12)-RuvC(2) complex forms which resolves the HJ.</text>
</comment>
<dbReference type="GO" id="GO:0009379">
    <property type="term" value="C:Holliday junction helicase complex"/>
    <property type="evidence" value="ECO:0007669"/>
    <property type="project" value="InterPro"/>
</dbReference>
<feature type="region of interest" description="Domain III" evidence="6">
    <location>
        <begin position="148"/>
        <end position="192"/>
    </location>
</feature>
<evidence type="ECO:0000256" key="2">
    <source>
        <dbReference type="ARBA" id="ARBA00022763"/>
    </source>
</evidence>
<evidence type="ECO:0000256" key="1">
    <source>
        <dbReference type="ARBA" id="ARBA00022490"/>
    </source>
</evidence>
<evidence type="ECO:0000313" key="8">
    <source>
        <dbReference type="EMBL" id="OGY37375.1"/>
    </source>
</evidence>
<dbReference type="GO" id="GO:0006310">
    <property type="term" value="P:DNA recombination"/>
    <property type="evidence" value="ECO:0007669"/>
    <property type="project" value="UniProtKB-UniRule"/>
</dbReference>
<dbReference type="Gene3D" id="1.10.150.20">
    <property type="entry name" value="5' to 3' exonuclease, C-terminal subdomain"/>
    <property type="match status" value="1"/>
</dbReference>
<dbReference type="SUPFAM" id="SSF47781">
    <property type="entry name" value="RuvA domain 2-like"/>
    <property type="match status" value="1"/>
</dbReference>
<dbReference type="SUPFAM" id="SSF50249">
    <property type="entry name" value="Nucleic acid-binding proteins"/>
    <property type="match status" value="1"/>
</dbReference>
<evidence type="ECO:0000313" key="9">
    <source>
        <dbReference type="Proteomes" id="UP000177941"/>
    </source>
</evidence>
<dbReference type="Pfam" id="PF07499">
    <property type="entry name" value="RuvA_C"/>
    <property type="match status" value="1"/>
</dbReference>
<dbReference type="InterPro" id="IPR036267">
    <property type="entry name" value="RuvA_C_sf"/>
</dbReference>
<reference evidence="8 9" key="1">
    <citation type="journal article" date="2016" name="Nat. Commun.">
        <title>Thousands of microbial genomes shed light on interconnected biogeochemical processes in an aquifer system.</title>
        <authorList>
            <person name="Anantharaman K."/>
            <person name="Brown C.T."/>
            <person name="Hug L.A."/>
            <person name="Sharon I."/>
            <person name="Castelle C.J."/>
            <person name="Probst A.J."/>
            <person name="Thomas B.C."/>
            <person name="Singh A."/>
            <person name="Wilkins M.J."/>
            <person name="Karaoz U."/>
            <person name="Brodie E.L."/>
            <person name="Williams K.H."/>
            <person name="Hubbard S.S."/>
            <person name="Banfield J.F."/>
        </authorList>
    </citation>
    <scope>NUCLEOTIDE SEQUENCE [LARGE SCALE GENOMIC DNA]</scope>
</reference>
<dbReference type="NCBIfam" id="TIGR00084">
    <property type="entry name" value="ruvA"/>
    <property type="match status" value="1"/>
</dbReference>
<keyword evidence="8" id="KW-0067">ATP-binding</keyword>
<keyword evidence="1 6" id="KW-0963">Cytoplasm</keyword>
<dbReference type="GO" id="GO:0005524">
    <property type="term" value="F:ATP binding"/>
    <property type="evidence" value="ECO:0007669"/>
    <property type="project" value="InterPro"/>
</dbReference>
<dbReference type="Proteomes" id="UP000177941">
    <property type="component" value="Unassembled WGS sequence"/>
</dbReference>
<dbReference type="GO" id="GO:0005737">
    <property type="term" value="C:cytoplasm"/>
    <property type="evidence" value="ECO:0007669"/>
    <property type="project" value="UniProtKB-SubCell"/>
</dbReference>
<proteinExistence type="inferred from homology"/>
<dbReference type="InterPro" id="IPR010994">
    <property type="entry name" value="RuvA_2-like"/>
</dbReference>
<dbReference type="AlphaFoldDB" id="A0A1G1XBB2"/>
<organism evidence="8 9">
    <name type="scientific">Candidatus Andersenbacteria bacterium RIFCSPHIGHO2_12_FULL_45_11b</name>
    <dbReference type="NCBI Taxonomy" id="1797282"/>
    <lineage>
        <taxon>Bacteria</taxon>
        <taxon>Candidatus Anderseniibacteriota</taxon>
    </lineage>
</organism>
<sequence>MIARLTGRVLEREEKAVILDVHGVGYRVFVVSVLREKLAVGQDTSFVIYDHKTESDEILFGFEQVRDREYFELLLRVPSIGPKTAMGILDVVSPHMLSQAVATGDVALLTSMPGVGKKTAERIIIELKGKLDALPSGSVFALHRPVHQETVDALIAIGYTQVQARQVVEKLPKDIATVEEAVKAALKYPASS</sequence>
<name>A0A1G1XBB2_9BACT</name>
<dbReference type="Gene3D" id="2.40.50.140">
    <property type="entry name" value="Nucleic acid-binding proteins"/>
    <property type="match status" value="1"/>
</dbReference>
<evidence type="ECO:0000259" key="7">
    <source>
        <dbReference type="SMART" id="SM00278"/>
    </source>
</evidence>
<comment type="domain">
    <text evidence="6">Has three domains with a flexible linker between the domains II and III and assumes an 'L' shape. Domain III is highly mobile and contacts RuvB.</text>
</comment>
<comment type="subcellular location">
    <subcellularLocation>
        <location evidence="6">Cytoplasm</location>
    </subcellularLocation>
</comment>
<comment type="caution">
    <text evidence="8">The sequence shown here is derived from an EMBL/GenBank/DDBJ whole genome shotgun (WGS) entry which is preliminary data.</text>
</comment>
<dbReference type="InterPro" id="IPR013849">
    <property type="entry name" value="DNA_helicase_Holl-junc_RuvA_I"/>
</dbReference>
<keyword evidence="5 6" id="KW-0234">DNA repair</keyword>
<evidence type="ECO:0000256" key="5">
    <source>
        <dbReference type="ARBA" id="ARBA00023204"/>
    </source>
</evidence>
<dbReference type="InterPro" id="IPR012340">
    <property type="entry name" value="NA-bd_OB-fold"/>
</dbReference>
<dbReference type="SUPFAM" id="SSF46929">
    <property type="entry name" value="DNA helicase RuvA subunit, C-terminal domain"/>
    <property type="match status" value="1"/>
</dbReference>
<feature type="domain" description="Helix-hairpin-helix DNA-binding motif class 1" evidence="7">
    <location>
        <begin position="107"/>
        <end position="126"/>
    </location>
</feature>
<dbReference type="SMART" id="SM00278">
    <property type="entry name" value="HhH1"/>
    <property type="match status" value="2"/>
</dbReference>
<comment type="function">
    <text evidence="6">The RuvA-RuvB-RuvC complex processes Holliday junction (HJ) DNA during genetic recombination and DNA repair, while the RuvA-RuvB complex plays an important role in the rescue of blocked DNA replication forks via replication fork reversal (RFR). RuvA specifically binds to HJ cruciform DNA, conferring on it an open structure. The RuvB hexamer acts as an ATP-dependent pump, pulling dsDNA into and through the RuvAB complex. HJ branch migration allows RuvC to scan DNA until it finds its consensus sequence, where it cleaves and resolves the cruciform DNA.</text>
</comment>
<comment type="similarity">
    <text evidence="6">Belongs to the RuvA family.</text>
</comment>
<gene>
    <name evidence="6" type="primary">ruvA</name>
    <name evidence="8" type="ORF">A3E36_03030</name>
</gene>
<dbReference type="HAMAP" id="MF_00031">
    <property type="entry name" value="DNA_HJ_migration_RuvA"/>
    <property type="match status" value="1"/>
</dbReference>
<dbReference type="InterPro" id="IPR011114">
    <property type="entry name" value="RuvA_C"/>
</dbReference>
<dbReference type="CDD" id="cd14332">
    <property type="entry name" value="UBA_RuvA_C"/>
    <property type="match status" value="1"/>
</dbReference>
<dbReference type="GO" id="GO:0009378">
    <property type="term" value="F:four-way junction helicase activity"/>
    <property type="evidence" value="ECO:0007669"/>
    <property type="project" value="InterPro"/>
</dbReference>
<feature type="domain" description="Helix-hairpin-helix DNA-binding motif class 1" evidence="7">
    <location>
        <begin position="72"/>
        <end position="91"/>
    </location>
</feature>
<evidence type="ECO:0000256" key="6">
    <source>
        <dbReference type="HAMAP-Rule" id="MF_00031"/>
    </source>
</evidence>